<dbReference type="PANTHER" id="PTHR34293">
    <property type="entry name" value="HTH-TYPE TRANSCRIPTIONAL REGULATOR TRMBL2"/>
    <property type="match status" value="1"/>
</dbReference>
<dbReference type="STRING" id="504798.SAMN05421871_11219"/>
<feature type="domain" description="HTH luxR-type" evidence="1">
    <location>
        <begin position="264"/>
        <end position="321"/>
    </location>
</feature>
<dbReference type="AlphaFoldDB" id="A0A1H0VH24"/>
<dbReference type="InterPro" id="IPR000792">
    <property type="entry name" value="Tscrpt_reg_LuxR_C"/>
</dbReference>
<dbReference type="GO" id="GO:0006355">
    <property type="term" value="P:regulation of DNA-templated transcription"/>
    <property type="evidence" value="ECO:0007669"/>
    <property type="project" value="InterPro"/>
</dbReference>
<protein>
    <recommendedName>
        <fullName evidence="1">HTH luxR-type domain-containing protein</fullName>
    </recommendedName>
</protein>
<reference evidence="3" key="1">
    <citation type="submission" date="2016-10" db="EMBL/GenBank/DDBJ databases">
        <authorList>
            <person name="Varghese N."/>
            <person name="Submissions S."/>
        </authorList>
    </citation>
    <scope>NUCLEOTIDE SEQUENCE [LARGE SCALE GENOMIC DNA]</scope>
    <source>
        <strain evidence="3">IBRC-M 10655</strain>
    </source>
</reference>
<proteinExistence type="predicted"/>
<gene>
    <name evidence="2" type="ORF">SAMN05192558_11419</name>
</gene>
<sequence>MANPKVGEALRRLGIGDEAARIYLALLDLGPTPLNAVVEQAGVTREHLGPAYAELVDAGLASAIADESDTAAPLPPAAGLEILGRHRAAELDESRIAVSGAFESFRRLRLAEYNTNLVEVVTGDAIGPRMRQAWASARTEIRQFDSPPYVPIVDATADSLATLARGVTQRVVYCRESLEYPGNLEDSIEPCVEAGEQARVLPSVPVKLVIIDDAFALVSLSVKEADVANSMLIVQPCGLFSALVALFEESWLNALPFYGREPQPQRLLPADRRLLALLAGGVSDDDIARELGISRRTLFRRVELLMTRLGATTRFQMALQAQRRGWL</sequence>
<evidence type="ECO:0000313" key="2">
    <source>
        <dbReference type="EMBL" id="SDP77651.1"/>
    </source>
</evidence>
<keyword evidence="3" id="KW-1185">Reference proteome</keyword>
<name>A0A1H0VH24_9PSEU</name>
<dbReference type="InterPro" id="IPR051797">
    <property type="entry name" value="TrmB-like"/>
</dbReference>
<dbReference type="InterPro" id="IPR036388">
    <property type="entry name" value="WH-like_DNA-bd_sf"/>
</dbReference>
<dbReference type="PANTHER" id="PTHR34293:SF1">
    <property type="entry name" value="HTH-TYPE TRANSCRIPTIONAL REGULATOR TRMBL2"/>
    <property type="match status" value="1"/>
</dbReference>
<dbReference type="GO" id="GO:0003677">
    <property type="term" value="F:DNA binding"/>
    <property type="evidence" value="ECO:0007669"/>
    <property type="project" value="InterPro"/>
</dbReference>
<dbReference type="SMART" id="SM00421">
    <property type="entry name" value="HTH_LUXR"/>
    <property type="match status" value="1"/>
</dbReference>
<dbReference type="Proteomes" id="UP000199651">
    <property type="component" value="Unassembled WGS sequence"/>
</dbReference>
<dbReference type="SUPFAM" id="SSF46894">
    <property type="entry name" value="C-terminal effector domain of the bipartite response regulators"/>
    <property type="match status" value="1"/>
</dbReference>
<evidence type="ECO:0000259" key="1">
    <source>
        <dbReference type="SMART" id="SM00421"/>
    </source>
</evidence>
<dbReference type="OrthoDB" id="5932488at2"/>
<dbReference type="Gene3D" id="1.10.10.10">
    <property type="entry name" value="Winged helix-like DNA-binding domain superfamily/Winged helix DNA-binding domain"/>
    <property type="match status" value="2"/>
</dbReference>
<dbReference type="EMBL" id="FNJB01000014">
    <property type="protein sequence ID" value="SDP77651.1"/>
    <property type="molecule type" value="Genomic_DNA"/>
</dbReference>
<accession>A0A1H0VH24</accession>
<dbReference type="InterPro" id="IPR016032">
    <property type="entry name" value="Sig_transdc_resp-reg_C-effctor"/>
</dbReference>
<organism evidence="2 3">
    <name type="scientific">Actinokineospora alba</name>
    <dbReference type="NCBI Taxonomy" id="504798"/>
    <lineage>
        <taxon>Bacteria</taxon>
        <taxon>Bacillati</taxon>
        <taxon>Actinomycetota</taxon>
        <taxon>Actinomycetes</taxon>
        <taxon>Pseudonocardiales</taxon>
        <taxon>Pseudonocardiaceae</taxon>
        <taxon>Actinokineospora</taxon>
    </lineage>
</organism>
<evidence type="ECO:0000313" key="3">
    <source>
        <dbReference type="Proteomes" id="UP000199651"/>
    </source>
</evidence>